<reference evidence="2 3" key="1">
    <citation type="journal article" date="2019" name="Int. J. Syst. Evol. Microbiol.">
        <title>The Global Catalogue of Microorganisms (GCM) 10K type strain sequencing project: providing services to taxonomists for standard genome sequencing and annotation.</title>
        <authorList>
            <consortium name="The Broad Institute Genomics Platform"/>
            <consortium name="The Broad Institute Genome Sequencing Center for Infectious Disease"/>
            <person name="Wu L."/>
            <person name="Ma J."/>
        </authorList>
    </citation>
    <scope>NUCLEOTIDE SEQUENCE [LARGE SCALE GENOMIC DNA]</scope>
    <source>
        <strain evidence="2 3">JCM 16117</strain>
    </source>
</reference>
<dbReference type="EMBL" id="BAAAQY010000007">
    <property type="protein sequence ID" value="GAA2239522.1"/>
    <property type="molecule type" value="Genomic_DNA"/>
</dbReference>
<proteinExistence type="predicted"/>
<dbReference type="Proteomes" id="UP001500929">
    <property type="component" value="Unassembled WGS sequence"/>
</dbReference>
<sequence>MTAVHRPVPVRPPKGTTALQLDPLAAISARGFLVVVALVSVATAGALTIATASQVSSWPLAIAALVALLLGYGWFIRSAFRFDLGVTSDRFAMSFALIAISAVLNSLSCLGTNIVIRDDWGLLIVGLALMAAAPFRTYSELGVYTVVAGAIAVALSVFHDLASFGDAIPLPVIVLVALAPPLAFGLGSVAYARTLLTGIYLERLMQAEQREAQYEELRRTFVDDDVIGQMGALREEIVPFLARVRQSGTLTVEDRVRAGVLATDLQLAIAQSRQADSLEAHVDVLVDEAGLSAQLHEDDRATLRALLSALRASGSTLPGSIRLELMEGEADRFGILRCASDDVRSLRTELLPFIRMTRLMFRSASEQVVGRELLIQFDIDRLA</sequence>
<feature type="transmembrane region" description="Helical" evidence="1">
    <location>
        <begin position="58"/>
        <end position="80"/>
    </location>
</feature>
<feature type="transmembrane region" description="Helical" evidence="1">
    <location>
        <begin position="143"/>
        <end position="162"/>
    </location>
</feature>
<gene>
    <name evidence="2" type="ORF">GCM10009851_26030</name>
</gene>
<keyword evidence="3" id="KW-1185">Reference proteome</keyword>
<name>A0ABN3DRQ2_9MICO</name>
<dbReference type="RefSeq" id="WP_259480972.1">
    <property type="nucleotide sequence ID" value="NZ_BAAAQY010000007.1"/>
</dbReference>
<feature type="transmembrane region" description="Helical" evidence="1">
    <location>
        <begin position="168"/>
        <end position="192"/>
    </location>
</feature>
<feature type="transmembrane region" description="Helical" evidence="1">
    <location>
        <begin position="31"/>
        <end position="52"/>
    </location>
</feature>
<organism evidence="2 3">
    <name type="scientific">Herbiconiux moechotypicola</name>
    <dbReference type="NCBI Taxonomy" id="637393"/>
    <lineage>
        <taxon>Bacteria</taxon>
        <taxon>Bacillati</taxon>
        <taxon>Actinomycetota</taxon>
        <taxon>Actinomycetes</taxon>
        <taxon>Micrococcales</taxon>
        <taxon>Microbacteriaceae</taxon>
        <taxon>Herbiconiux</taxon>
    </lineage>
</organism>
<accession>A0ABN3DRQ2</accession>
<keyword evidence="1" id="KW-0812">Transmembrane</keyword>
<feature type="transmembrane region" description="Helical" evidence="1">
    <location>
        <begin position="120"/>
        <end position="136"/>
    </location>
</feature>
<evidence type="ECO:0000313" key="3">
    <source>
        <dbReference type="Proteomes" id="UP001500929"/>
    </source>
</evidence>
<evidence type="ECO:0000256" key="1">
    <source>
        <dbReference type="SAM" id="Phobius"/>
    </source>
</evidence>
<feature type="transmembrane region" description="Helical" evidence="1">
    <location>
        <begin position="92"/>
        <end position="114"/>
    </location>
</feature>
<comment type="caution">
    <text evidence="2">The sequence shown here is derived from an EMBL/GenBank/DDBJ whole genome shotgun (WGS) entry which is preliminary data.</text>
</comment>
<protein>
    <submittedName>
        <fullName evidence="2">Uncharacterized protein</fullName>
    </submittedName>
</protein>
<keyword evidence="1" id="KW-0472">Membrane</keyword>
<keyword evidence="1" id="KW-1133">Transmembrane helix</keyword>
<evidence type="ECO:0000313" key="2">
    <source>
        <dbReference type="EMBL" id="GAA2239522.1"/>
    </source>
</evidence>